<name>A0ABW5U2Z4_9RHOB</name>
<dbReference type="EMBL" id="JBHUMP010000005">
    <property type="protein sequence ID" value="MFD2739541.1"/>
    <property type="molecule type" value="Genomic_DNA"/>
</dbReference>
<comment type="caution">
    <text evidence="3">The sequence shown here is derived from an EMBL/GenBank/DDBJ whole genome shotgun (WGS) entry which is preliminary data.</text>
</comment>
<proteinExistence type="predicted"/>
<keyword evidence="2" id="KW-0653">Protein transport</keyword>
<evidence type="ECO:0000256" key="1">
    <source>
        <dbReference type="ARBA" id="ARBA00022448"/>
    </source>
</evidence>
<reference evidence="4" key="1">
    <citation type="journal article" date="2019" name="Int. J. Syst. Evol. Microbiol.">
        <title>The Global Catalogue of Microorganisms (GCM) 10K type strain sequencing project: providing services to taxonomists for standard genome sequencing and annotation.</title>
        <authorList>
            <consortium name="The Broad Institute Genomics Platform"/>
            <consortium name="The Broad Institute Genome Sequencing Center for Infectious Disease"/>
            <person name="Wu L."/>
            <person name="Ma J."/>
        </authorList>
    </citation>
    <scope>NUCLEOTIDE SEQUENCE [LARGE SCALE GENOMIC DNA]</scope>
    <source>
        <strain evidence="4">TISTR 2562</strain>
    </source>
</reference>
<sequence>MSLDCFFDRNFDAEIEAEAAARARSETATQHSSEALAAAVREAAEAARQEGYAAGHEAGLTAARAEIAARQTELAEQLLARFGDLLADRQEHQQRLETEMTGFVHDICAKVFPELGAAYGSARVSEEIARIIRRAVGSPSLDIRVAPDMALHVRAALARLEPDEGRKARVIPDATLAETDVEATWQNGRSHYSFEATCKAILQLLAAPEISQIADRTHR</sequence>
<protein>
    <recommendedName>
        <fullName evidence="5">Flagellar assembly protein FliH</fullName>
    </recommendedName>
</protein>
<evidence type="ECO:0000256" key="2">
    <source>
        <dbReference type="ARBA" id="ARBA00022927"/>
    </source>
</evidence>
<evidence type="ECO:0000313" key="4">
    <source>
        <dbReference type="Proteomes" id="UP001597474"/>
    </source>
</evidence>
<accession>A0ABW5U2Z4</accession>
<dbReference type="Proteomes" id="UP001597474">
    <property type="component" value="Unassembled WGS sequence"/>
</dbReference>
<dbReference type="PANTHER" id="PTHR34982:SF1">
    <property type="entry name" value="FLAGELLAR ASSEMBLY PROTEIN FLIH"/>
    <property type="match status" value="1"/>
</dbReference>
<dbReference type="RefSeq" id="WP_386373264.1">
    <property type="nucleotide sequence ID" value="NZ_JBHUMP010000005.1"/>
</dbReference>
<keyword evidence="1" id="KW-0813">Transport</keyword>
<keyword evidence="4" id="KW-1185">Reference proteome</keyword>
<dbReference type="PANTHER" id="PTHR34982">
    <property type="entry name" value="YOP PROTEINS TRANSLOCATION PROTEIN L"/>
    <property type="match status" value="1"/>
</dbReference>
<dbReference type="InterPro" id="IPR051472">
    <property type="entry name" value="T3SS_Stator/FliH"/>
</dbReference>
<organism evidence="3 4">
    <name type="scientific">Sulfitobacter aestuarii</name>
    <dbReference type="NCBI Taxonomy" id="2161676"/>
    <lineage>
        <taxon>Bacteria</taxon>
        <taxon>Pseudomonadati</taxon>
        <taxon>Pseudomonadota</taxon>
        <taxon>Alphaproteobacteria</taxon>
        <taxon>Rhodobacterales</taxon>
        <taxon>Roseobacteraceae</taxon>
        <taxon>Sulfitobacter</taxon>
    </lineage>
</organism>
<evidence type="ECO:0008006" key="5">
    <source>
        <dbReference type="Google" id="ProtNLM"/>
    </source>
</evidence>
<gene>
    <name evidence="3" type="ORF">ACFSUD_08180</name>
</gene>
<evidence type="ECO:0000313" key="3">
    <source>
        <dbReference type="EMBL" id="MFD2739541.1"/>
    </source>
</evidence>